<dbReference type="PROSITE" id="PS50110">
    <property type="entry name" value="RESPONSE_REGULATORY"/>
    <property type="match status" value="1"/>
</dbReference>
<sequence>MKNILLIDDEQTILHGLTTLIDWPAHGFALKGAFSKPLEALDFFDRHTIDIVITDLMMPELNGIELSRLLKKQRPDTQILVLSSYDDFHLVKDSFKEGVSDYLLKPKLNSDSLLNALHSLANDPKKKTSALPNFQERISDYTSNYLSGISSADPLAKESFPHERFFLLYCEEAHEQKYQRIAKNKEVATHYTTDALSIFPFATTTNDTGFLINSKDGEALQSFIDLFREDHPENDCLYVLSEEIYFPNFCDHFATLKQRSKGQIFYLSTQLLITEQQLIPLLISDEEPTKSYLTKILNKDFISAIEELQTYLKKASNLKLQPSYLKHETINRLYALISGIAEEQEPQNEISMMKITVPTLITNAKHWEDFTAIVDHAINRLLEVTMTLKKDNSEILTLIYEYVQENYQQEISLQAISEKYHFSYSYLSTIFTEKYGINFTKYLKKVRINHAKKLLVKTSAPLSEICSKTGFSEIGYFSRVFKEETGITPSHYRKGKLKL</sequence>
<dbReference type="Gene3D" id="3.40.50.2300">
    <property type="match status" value="1"/>
</dbReference>
<name>A0A2C9XQZ8_9ENTE</name>
<feature type="domain" description="HTH araC/xylS-type" evidence="5">
    <location>
        <begin position="397"/>
        <end position="495"/>
    </location>
</feature>
<dbReference type="RefSeq" id="WP_086283992.1">
    <property type="nucleotide sequence ID" value="NZ_NGMO01000001.1"/>
</dbReference>
<dbReference type="AlphaFoldDB" id="A0A2C9XQZ8"/>
<feature type="domain" description="Response regulatory" evidence="6">
    <location>
        <begin position="3"/>
        <end position="120"/>
    </location>
</feature>
<dbReference type="CDD" id="cd17536">
    <property type="entry name" value="REC_YesN-like"/>
    <property type="match status" value="1"/>
</dbReference>
<dbReference type="SUPFAM" id="SSF46689">
    <property type="entry name" value="Homeodomain-like"/>
    <property type="match status" value="2"/>
</dbReference>
<dbReference type="InterPro" id="IPR018062">
    <property type="entry name" value="HTH_AraC-typ_CS"/>
</dbReference>
<dbReference type="SMART" id="SM00342">
    <property type="entry name" value="HTH_ARAC"/>
    <property type="match status" value="1"/>
</dbReference>
<dbReference type="GO" id="GO:0003700">
    <property type="term" value="F:DNA-binding transcription factor activity"/>
    <property type="evidence" value="ECO:0007669"/>
    <property type="project" value="InterPro"/>
</dbReference>
<keyword evidence="3" id="KW-0804">Transcription</keyword>
<proteinExistence type="predicted"/>
<protein>
    <submittedName>
        <fullName evidence="7">Uncharacterized protein</fullName>
    </submittedName>
</protein>
<dbReference type="Pfam" id="PF12833">
    <property type="entry name" value="HTH_18"/>
    <property type="match status" value="1"/>
</dbReference>
<dbReference type="PANTHER" id="PTHR43280:SF2">
    <property type="entry name" value="HTH-TYPE TRANSCRIPTIONAL REGULATOR EXSA"/>
    <property type="match status" value="1"/>
</dbReference>
<evidence type="ECO:0000256" key="4">
    <source>
        <dbReference type="PROSITE-ProRule" id="PRU00169"/>
    </source>
</evidence>
<evidence type="ECO:0000313" key="7">
    <source>
        <dbReference type="EMBL" id="OTP12579.1"/>
    </source>
</evidence>
<keyword evidence="8" id="KW-1185">Reference proteome</keyword>
<accession>A0A2C9XQZ8</accession>
<dbReference type="Proteomes" id="UP000194933">
    <property type="component" value="Unassembled WGS sequence"/>
</dbReference>
<dbReference type="PROSITE" id="PS01124">
    <property type="entry name" value="HTH_ARAC_FAMILY_2"/>
    <property type="match status" value="1"/>
</dbReference>
<evidence type="ECO:0000256" key="2">
    <source>
        <dbReference type="ARBA" id="ARBA00023125"/>
    </source>
</evidence>
<evidence type="ECO:0000313" key="8">
    <source>
        <dbReference type="Proteomes" id="UP000194933"/>
    </source>
</evidence>
<dbReference type="PRINTS" id="PR00032">
    <property type="entry name" value="HTHARAC"/>
</dbReference>
<keyword evidence="1" id="KW-0805">Transcription regulation</keyword>
<dbReference type="PANTHER" id="PTHR43280">
    <property type="entry name" value="ARAC-FAMILY TRANSCRIPTIONAL REGULATOR"/>
    <property type="match status" value="1"/>
</dbReference>
<dbReference type="SUPFAM" id="SSF52172">
    <property type="entry name" value="CheY-like"/>
    <property type="match status" value="1"/>
</dbReference>
<dbReference type="InterPro" id="IPR018060">
    <property type="entry name" value="HTH_AraC"/>
</dbReference>
<dbReference type="EMBL" id="NGMO01000001">
    <property type="protein sequence ID" value="OTP12579.1"/>
    <property type="molecule type" value="Genomic_DNA"/>
</dbReference>
<evidence type="ECO:0000259" key="6">
    <source>
        <dbReference type="PROSITE" id="PS50110"/>
    </source>
</evidence>
<dbReference type="SMART" id="SM00448">
    <property type="entry name" value="REC"/>
    <property type="match status" value="1"/>
</dbReference>
<feature type="modified residue" description="4-aspartylphosphate" evidence="4">
    <location>
        <position position="55"/>
    </location>
</feature>
<dbReference type="GO" id="GO:0043565">
    <property type="term" value="F:sequence-specific DNA binding"/>
    <property type="evidence" value="ECO:0007669"/>
    <property type="project" value="InterPro"/>
</dbReference>
<dbReference type="Gene3D" id="1.10.10.60">
    <property type="entry name" value="Homeodomain-like"/>
    <property type="match status" value="2"/>
</dbReference>
<gene>
    <name evidence="7" type="ORF">A5844_000812</name>
</gene>
<dbReference type="InterPro" id="IPR009057">
    <property type="entry name" value="Homeodomain-like_sf"/>
</dbReference>
<dbReference type="InterPro" id="IPR020449">
    <property type="entry name" value="Tscrpt_reg_AraC-type_HTH"/>
</dbReference>
<dbReference type="STRING" id="1987383.A5844_000812"/>
<dbReference type="InterPro" id="IPR011006">
    <property type="entry name" value="CheY-like_superfamily"/>
</dbReference>
<organism evidence="7 8">
    <name type="scientific">Candidatus Enterococcus wittei</name>
    <dbReference type="NCBI Taxonomy" id="1987383"/>
    <lineage>
        <taxon>Bacteria</taxon>
        <taxon>Bacillati</taxon>
        <taxon>Bacillota</taxon>
        <taxon>Bacilli</taxon>
        <taxon>Lactobacillales</taxon>
        <taxon>Enterococcaceae</taxon>
        <taxon>Enterococcus</taxon>
    </lineage>
</organism>
<dbReference type="Pfam" id="PF00072">
    <property type="entry name" value="Response_reg"/>
    <property type="match status" value="1"/>
</dbReference>
<evidence type="ECO:0000256" key="3">
    <source>
        <dbReference type="ARBA" id="ARBA00023163"/>
    </source>
</evidence>
<reference evidence="7 8" key="1">
    <citation type="submission" date="2017-05" db="EMBL/GenBank/DDBJ databases">
        <title>The Genome Sequence of Enterococcus sp. 10A9_DIV0425.</title>
        <authorList>
            <consortium name="The Broad Institute Genomics Platform"/>
            <consortium name="The Broad Institute Genomic Center for Infectious Diseases"/>
            <person name="Earl A."/>
            <person name="Manson A."/>
            <person name="Schwartman J."/>
            <person name="Gilmore M."/>
            <person name="Abouelleil A."/>
            <person name="Cao P."/>
            <person name="Chapman S."/>
            <person name="Cusick C."/>
            <person name="Shea T."/>
            <person name="Young S."/>
            <person name="Neafsey D."/>
            <person name="Nusbaum C."/>
            <person name="Birren B."/>
        </authorList>
    </citation>
    <scope>NUCLEOTIDE SEQUENCE [LARGE SCALE GENOMIC DNA]</scope>
    <source>
        <strain evidence="7 8">10A9_DIV0425</strain>
    </source>
</reference>
<dbReference type="GO" id="GO:0000160">
    <property type="term" value="P:phosphorelay signal transduction system"/>
    <property type="evidence" value="ECO:0007669"/>
    <property type="project" value="InterPro"/>
</dbReference>
<keyword evidence="4" id="KW-0597">Phosphoprotein</keyword>
<dbReference type="InterPro" id="IPR001789">
    <property type="entry name" value="Sig_transdc_resp-reg_receiver"/>
</dbReference>
<evidence type="ECO:0000256" key="1">
    <source>
        <dbReference type="ARBA" id="ARBA00023015"/>
    </source>
</evidence>
<evidence type="ECO:0000259" key="5">
    <source>
        <dbReference type="PROSITE" id="PS01124"/>
    </source>
</evidence>
<dbReference type="PROSITE" id="PS00041">
    <property type="entry name" value="HTH_ARAC_FAMILY_1"/>
    <property type="match status" value="1"/>
</dbReference>
<comment type="caution">
    <text evidence="7">The sequence shown here is derived from an EMBL/GenBank/DDBJ whole genome shotgun (WGS) entry which is preliminary data.</text>
</comment>
<keyword evidence="2" id="KW-0238">DNA-binding</keyword>